<dbReference type="AlphaFoldDB" id="A0AAW1X799"/>
<protein>
    <submittedName>
        <fullName evidence="1">Uncharacterized protein</fullName>
    </submittedName>
</protein>
<proteinExistence type="predicted"/>
<comment type="caution">
    <text evidence="1">The sequence shown here is derived from an EMBL/GenBank/DDBJ whole genome shotgun (WGS) entry which is preliminary data.</text>
</comment>
<reference evidence="1 2" key="1">
    <citation type="journal article" date="2023" name="G3 (Bethesda)">
        <title>A chromosome-length genome assembly and annotation of blackberry (Rubus argutus, cv. 'Hillquist').</title>
        <authorList>
            <person name="Bruna T."/>
            <person name="Aryal R."/>
            <person name="Dudchenko O."/>
            <person name="Sargent D.J."/>
            <person name="Mead D."/>
            <person name="Buti M."/>
            <person name="Cavallini A."/>
            <person name="Hytonen T."/>
            <person name="Andres J."/>
            <person name="Pham M."/>
            <person name="Weisz D."/>
            <person name="Mascagni F."/>
            <person name="Usai G."/>
            <person name="Natali L."/>
            <person name="Bassil N."/>
            <person name="Fernandez G.E."/>
            <person name="Lomsadze A."/>
            <person name="Armour M."/>
            <person name="Olukolu B."/>
            <person name="Poorten T."/>
            <person name="Britton C."/>
            <person name="Davik J."/>
            <person name="Ashrafi H."/>
            <person name="Aiden E.L."/>
            <person name="Borodovsky M."/>
            <person name="Worthington M."/>
        </authorList>
    </citation>
    <scope>NUCLEOTIDE SEQUENCE [LARGE SCALE GENOMIC DNA]</scope>
    <source>
        <strain evidence="1">PI 553951</strain>
    </source>
</reference>
<dbReference type="Proteomes" id="UP001457282">
    <property type="component" value="Unassembled WGS sequence"/>
</dbReference>
<evidence type="ECO:0000313" key="1">
    <source>
        <dbReference type="EMBL" id="KAK9932547.1"/>
    </source>
</evidence>
<evidence type="ECO:0000313" key="2">
    <source>
        <dbReference type="Proteomes" id="UP001457282"/>
    </source>
</evidence>
<accession>A0AAW1X799</accession>
<gene>
    <name evidence="1" type="ORF">M0R45_019781</name>
</gene>
<organism evidence="1 2">
    <name type="scientific">Rubus argutus</name>
    <name type="common">Southern blackberry</name>
    <dbReference type="NCBI Taxonomy" id="59490"/>
    <lineage>
        <taxon>Eukaryota</taxon>
        <taxon>Viridiplantae</taxon>
        <taxon>Streptophyta</taxon>
        <taxon>Embryophyta</taxon>
        <taxon>Tracheophyta</taxon>
        <taxon>Spermatophyta</taxon>
        <taxon>Magnoliopsida</taxon>
        <taxon>eudicotyledons</taxon>
        <taxon>Gunneridae</taxon>
        <taxon>Pentapetalae</taxon>
        <taxon>rosids</taxon>
        <taxon>fabids</taxon>
        <taxon>Rosales</taxon>
        <taxon>Rosaceae</taxon>
        <taxon>Rosoideae</taxon>
        <taxon>Rosoideae incertae sedis</taxon>
        <taxon>Rubus</taxon>
    </lineage>
</organism>
<sequence length="77" mass="8584">MERGRRELGRDRHRRLRLSFEARLQHGLGTTTALMLRNTGDWSEEESGGNGSLAAAQRWHELGFTAAEAAAAMMLLC</sequence>
<name>A0AAW1X799_RUBAR</name>
<keyword evidence="2" id="KW-1185">Reference proteome</keyword>
<dbReference type="EMBL" id="JBEDUW010000004">
    <property type="protein sequence ID" value="KAK9932547.1"/>
    <property type="molecule type" value="Genomic_DNA"/>
</dbReference>